<dbReference type="Gene3D" id="1.10.443.10">
    <property type="entry name" value="Intergrase catalytic core"/>
    <property type="match status" value="1"/>
</dbReference>
<dbReference type="PROSITE" id="PS51898">
    <property type="entry name" value="TYR_RECOMBINASE"/>
    <property type="match status" value="1"/>
</dbReference>
<protein>
    <recommendedName>
        <fullName evidence="3">Tyr recombinase domain-containing protein</fullName>
    </recommendedName>
</protein>
<proteinExistence type="predicted"/>
<dbReference type="GO" id="GO:0015074">
    <property type="term" value="P:DNA integration"/>
    <property type="evidence" value="ECO:0007669"/>
    <property type="project" value="InterPro"/>
</dbReference>
<evidence type="ECO:0000256" key="1">
    <source>
        <dbReference type="ARBA" id="ARBA00023172"/>
    </source>
</evidence>
<evidence type="ECO:0000256" key="2">
    <source>
        <dbReference type="SAM" id="Phobius"/>
    </source>
</evidence>
<dbReference type="InterPro" id="IPR002104">
    <property type="entry name" value="Integrase_catalytic"/>
</dbReference>
<evidence type="ECO:0000313" key="5">
    <source>
        <dbReference type="Proteomes" id="UP000269226"/>
    </source>
</evidence>
<dbReference type="InterPro" id="IPR013762">
    <property type="entry name" value="Integrase-like_cat_sf"/>
</dbReference>
<evidence type="ECO:0000259" key="3">
    <source>
        <dbReference type="PROSITE" id="PS51898"/>
    </source>
</evidence>
<dbReference type="Pfam" id="PF00589">
    <property type="entry name" value="Phage_integrase"/>
    <property type="match status" value="1"/>
</dbReference>
<sequence>MVIFLIVSIIILSPGLLICSNWFTLLITHKYRLTWLHGFRHTHASLLFESGANFKDVQERLLGHANIQTTMNTYTHLTDNRKEATTEQFIKYVNF</sequence>
<keyword evidence="2" id="KW-0472">Membrane</keyword>
<feature type="domain" description="Tyr recombinase" evidence="3">
    <location>
        <begin position="1"/>
        <end position="87"/>
    </location>
</feature>
<dbReference type="InterPro" id="IPR011010">
    <property type="entry name" value="DNA_brk_join_enz"/>
</dbReference>
<dbReference type="EMBL" id="AP018492">
    <property type="protein sequence ID" value="BBC61284.1"/>
    <property type="molecule type" value="Genomic_DNA"/>
</dbReference>
<evidence type="ECO:0000313" key="4">
    <source>
        <dbReference type="EMBL" id="BBC61284.1"/>
    </source>
</evidence>
<keyword evidence="2" id="KW-1133">Transmembrane helix</keyword>
<feature type="transmembrane region" description="Helical" evidence="2">
    <location>
        <begin position="6"/>
        <end position="27"/>
    </location>
</feature>
<dbReference type="Proteomes" id="UP000269226">
    <property type="component" value="Chromosome"/>
</dbReference>
<dbReference type="AlphaFoldDB" id="A0A2Z5Y3B2"/>
<dbReference type="GO" id="GO:0006310">
    <property type="term" value="P:DNA recombination"/>
    <property type="evidence" value="ECO:0007669"/>
    <property type="project" value="UniProtKB-KW"/>
</dbReference>
<keyword evidence="1" id="KW-0233">DNA recombination</keyword>
<gene>
    <name evidence="4" type="ORF">DAT561_1177</name>
</gene>
<name>A0A2Z5Y3B2_9ENTE</name>
<dbReference type="GO" id="GO:0003677">
    <property type="term" value="F:DNA binding"/>
    <property type="evidence" value="ECO:0007669"/>
    <property type="project" value="InterPro"/>
</dbReference>
<organism evidence="4 5">
    <name type="scientific">Melissococcus plutonius</name>
    <dbReference type="NCBI Taxonomy" id="33970"/>
    <lineage>
        <taxon>Bacteria</taxon>
        <taxon>Bacillati</taxon>
        <taxon>Bacillota</taxon>
        <taxon>Bacilli</taxon>
        <taxon>Lactobacillales</taxon>
        <taxon>Enterococcaceae</taxon>
        <taxon>Melissococcus</taxon>
    </lineage>
</organism>
<reference evidence="4 5" key="1">
    <citation type="submission" date="2018-01" db="EMBL/GenBank/DDBJ databases">
        <title>Whole genome sequence of Melissococcus plutonius DAT561.</title>
        <authorList>
            <person name="Okumura K."/>
            <person name="Takamatsu D."/>
            <person name="Okura M."/>
        </authorList>
    </citation>
    <scope>NUCLEOTIDE SEQUENCE [LARGE SCALE GENOMIC DNA]</scope>
    <source>
        <strain evidence="4 5">DAT561</strain>
    </source>
</reference>
<accession>A0A2Z5Y3B2</accession>
<dbReference type="SUPFAM" id="SSF56349">
    <property type="entry name" value="DNA breaking-rejoining enzymes"/>
    <property type="match status" value="1"/>
</dbReference>
<keyword evidence="2" id="KW-0812">Transmembrane</keyword>